<protein>
    <submittedName>
        <fullName evidence="1">Uncharacterized protein</fullName>
    </submittedName>
</protein>
<dbReference type="EMBL" id="BGPR01016089">
    <property type="protein sequence ID" value="GBN71798.1"/>
    <property type="molecule type" value="Genomic_DNA"/>
</dbReference>
<dbReference type="AlphaFoldDB" id="A0A4Y2R7T5"/>
<organism evidence="1 2">
    <name type="scientific">Araneus ventricosus</name>
    <name type="common">Orbweaver spider</name>
    <name type="synonym">Epeira ventricosa</name>
    <dbReference type="NCBI Taxonomy" id="182803"/>
    <lineage>
        <taxon>Eukaryota</taxon>
        <taxon>Metazoa</taxon>
        <taxon>Ecdysozoa</taxon>
        <taxon>Arthropoda</taxon>
        <taxon>Chelicerata</taxon>
        <taxon>Arachnida</taxon>
        <taxon>Araneae</taxon>
        <taxon>Araneomorphae</taxon>
        <taxon>Entelegynae</taxon>
        <taxon>Araneoidea</taxon>
        <taxon>Araneidae</taxon>
        <taxon>Araneus</taxon>
    </lineage>
</organism>
<proteinExistence type="predicted"/>
<accession>A0A4Y2R7T5</accession>
<comment type="caution">
    <text evidence="1">The sequence shown here is derived from an EMBL/GenBank/DDBJ whole genome shotgun (WGS) entry which is preliminary data.</text>
</comment>
<keyword evidence="2" id="KW-1185">Reference proteome</keyword>
<dbReference type="Proteomes" id="UP000499080">
    <property type="component" value="Unassembled WGS sequence"/>
</dbReference>
<name>A0A4Y2R7T5_ARAVE</name>
<evidence type="ECO:0000313" key="1">
    <source>
        <dbReference type="EMBL" id="GBN71798.1"/>
    </source>
</evidence>
<sequence>MIDIWYEMHEAYKSWRTLLGPYCCNWNNNFETNVYRHLNERDLCNRYAFPSTDRKREPPFFFMCVCGMRHTILKNIKIGAMSSSLMSQVSVCTVILDEFLSEDIVVAATIPPT</sequence>
<evidence type="ECO:0000313" key="2">
    <source>
        <dbReference type="Proteomes" id="UP000499080"/>
    </source>
</evidence>
<gene>
    <name evidence="1" type="ORF">AVEN_202371_1</name>
</gene>
<reference evidence="1 2" key="1">
    <citation type="journal article" date="2019" name="Sci. Rep.">
        <title>Orb-weaving spider Araneus ventricosus genome elucidates the spidroin gene catalogue.</title>
        <authorList>
            <person name="Kono N."/>
            <person name="Nakamura H."/>
            <person name="Ohtoshi R."/>
            <person name="Moran D.A.P."/>
            <person name="Shinohara A."/>
            <person name="Yoshida Y."/>
            <person name="Fujiwara M."/>
            <person name="Mori M."/>
            <person name="Tomita M."/>
            <person name="Arakawa K."/>
        </authorList>
    </citation>
    <scope>NUCLEOTIDE SEQUENCE [LARGE SCALE GENOMIC DNA]</scope>
</reference>